<feature type="compositionally biased region" description="Low complexity" evidence="1">
    <location>
        <begin position="85"/>
        <end position="120"/>
    </location>
</feature>
<feature type="domain" description="DUF1421" evidence="2">
    <location>
        <begin position="151"/>
        <end position="192"/>
    </location>
</feature>
<dbReference type="PANTHER" id="PTHR31805">
    <property type="entry name" value="RECEPTOR-LIKE KINASE, PUTATIVE (DUF1421)-RELATED"/>
    <property type="match status" value="1"/>
</dbReference>
<feature type="region of interest" description="Disordered" evidence="1">
    <location>
        <begin position="34"/>
        <end position="129"/>
    </location>
</feature>
<dbReference type="Pfam" id="PF07223">
    <property type="entry name" value="DUF1421"/>
    <property type="match status" value="1"/>
</dbReference>
<evidence type="ECO:0000256" key="1">
    <source>
        <dbReference type="SAM" id="MobiDB-lite"/>
    </source>
</evidence>
<proteinExistence type="predicted"/>
<comment type="caution">
    <text evidence="3">The sequence shown here is derived from an EMBL/GenBank/DDBJ whole genome shotgun (WGS) entry which is preliminary data.</text>
</comment>
<sequence>EILEARLRLSALKADQRPETQFLSHLESLRQVTPTANPFDDSYFQPPSGNPYELPQLQLQPHQQPRLTMSAPPLPHLLDEPLYLQGPSNGQEQQQQQQQQQQLSRPNSNPSSQNVASSSSGPQAPQACVTGSAVAGASASTSSSVKKDLTEDVVDKVSVMGFPKAMVRETVKKLTATGQTVDLNVVLDKLMTEEIKN</sequence>
<dbReference type="PANTHER" id="PTHR31805:SF14">
    <property type="entry name" value="RECEPTOR-LIKE KINASE, PUTATIVE (DUF1421)-RELATED"/>
    <property type="match status" value="1"/>
</dbReference>
<protein>
    <recommendedName>
        <fullName evidence="2">DUF1421 domain-containing protein</fullName>
    </recommendedName>
</protein>
<feature type="non-terminal residue" evidence="3">
    <location>
        <position position="1"/>
    </location>
</feature>
<gene>
    <name evidence="3" type="ORF">Tci_508820</name>
</gene>
<feature type="compositionally biased region" description="Low complexity" evidence="1">
    <location>
        <begin position="54"/>
        <end position="65"/>
    </location>
</feature>
<evidence type="ECO:0000313" key="3">
    <source>
        <dbReference type="EMBL" id="GEZ36847.1"/>
    </source>
</evidence>
<name>A0A699I9L9_TANCI</name>
<dbReference type="InterPro" id="IPR010820">
    <property type="entry name" value="DUF1421"/>
</dbReference>
<accession>A0A699I9L9</accession>
<dbReference type="AlphaFoldDB" id="A0A699I9L9"/>
<dbReference type="EMBL" id="BKCJ010270600">
    <property type="protein sequence ID" value="GEZ36847.1"/>
    <property type="molecule type" value="Genomic_DNA"/>
</dbReference>
<reference evidence="3" key="1">
    <citation type="journal article" date="2019" name="Sci. Rep.">
        <title>Draft genome of Tanacetum cinerariifolium, the natural source of mosquito coil.</title>
        <authorList>
            <person name="Yamashiro T."/>
            <person name="Shiraishi A."/>
            <person name="Satake H."/>
            <person name="Nakayama K."/>
        </authorList>
    </citation>
    <scope>NUCLEOTIDE SEQUENCE</scope>
</reference>
<evidence type="ECO:0000259" key="2">
    <source>
        <dbReference type="Pfam" id="PF07223"/>
    </source>
</evidence>
<organism evidence="3">
    <name type="scientific">Tanacetum cinerariifolium</name>
    <name type="common">Dalmatian daisy</name>
    <name type="synonym">Chrysanthemum cinerariifolium</name>
    <dbReference type="NCBI Taxonomy" id="118510"/>
    <lineage>
        <taxon>Eukaryota</taxon>
        <taxon>Viridiplantae</taxon>
        <taxon>Streptophyta</taxon>
        <taxon>Embryophyta</taxon>
        <taxon>Tracheophyta</taxon>
        <taxon>Spermatophyta</taxon>
        <taxon>Magnoliopsida</taxon>
        <taxon>eudicotyledons</taxon>
        <taxon>Gunneridae</taxon>
        <taxon>Pentapetalae</taxon>
        <taxon>asterids</taxon>
        <taxon>campanulids</taxon>
        <taxon>Asterales</taxon>
        <taxon>Asteraceae</taxon>
        <taxon>Asteroideae</taxon>
        <taxon>Anthemideae</taxon>
        <taxon>Anthemidinae</taxon>
        <taxon>Tanacetum</taxon>
    </lineage>
</organism>